<organism evidence="1 2">
    <name type="scientific">Bradyrhizobium cosmicum</name>
    <dbReference type="NCBI Taxonomy" id="1404864"/>
    <lineage>
        <taxon>Bacteria</taxon>
        <taxon>Pseudomonadati</taxon>
        <taxon>Pseudomonadota</taxon>
        <taxon>Alphaproteobacteria</taxon>
        <taxon>Hyphomicrobiales</taxon>
        <taxon>Nitrobacteraceae</taxon>
        <taxon>Bradyrhizobium</taxon>
    </lineage>
</organism>
<dbReference type="AlphaFoldDB" id="A0AAI8M8M8"/>
<sequence>MMDDKKSIEDVLSGLRIDSSARPSQAPVRSFEHLSDEGVLRLYDGIRRQVDADRALGEKYRLVGAAARERAERLRKEIVERGLKFTPIVW</sequence>
<accession>A0AAI8M8M8</accession>
<dbReference type="Proteomes" id="UP000007886">
    <property type="component" value="Chromosome"/>
</dbReference>
<evidence type="ECO:0000313" key="1">
    <source>
        <dbReference type="EMBL" id="BAL73695.1"/>
    </source>
</evidence>
<dbReference type="KEGG" id="brs:S23_04730"/>
<dbReference type="EMBL" id="AP012279">
    <property type="protein sequence ID" value="BAL73695.1"/>
    <property type="molecule type" value="Genomic_DNA"/>
</dbReference>
<proteinExistence type="predicted"/>
<reference evidence="1 2" key="1">
    <citation type="journal article" date="2012" name="Microbes Environ.">
        <title>Complete genome sequence of Bradyrhizobium sp. S23321: insights into symbiosis evolution in soil oligotrophs.</title>
        <authorList>
            <person name="Okubo T."/>
            <person name="Tsukui T."/>
            <person name="Maita H."/>
            <person name="Okamoto S."/>
            <person name="Oshima K."/>
            <person name="Fujisawa T."/>
            <person name="Saito A."/>
            <person name="Futamata H."/>
            <person name="Hattori R."/>
            <person name="Shimomura Y."/>
            <person name="Haruta S."/>
            <person name="Morimoto S."/>
            <person name="Wang Y."/>
            <person name="Sakai Y."/>
            <person name="Hattori M."/>
            <person name="Aizawa S."/>
            <person name="Nagashima K.V.P."/>
            <person name="Masuda S."/>
            <person name="Hattori T."/>
            <person name="Yamashita A."/>
            <person name="Bao Z."/>
            <person name="Hayatsu M."/>
            <person name="Kajiya-Kanegae H."/>
            <person name="Yoshinaga I."/>
            <person name="Sakamoto K."/>
            <person name="Toyota K."/>
            <person name="Nakao M."/>
            <person name="Kohara M."/>
            <person name="Anda M."/>
            <person name="Niwa R."/>
            <person name="Jung-Hwan P."/>
            <person name="Sameshima-Saito R."/>
            <person name="Tokuda S."/>
            <person name="Yamamoto S."/>
            <person name="Yamamoto S."/>
            <person name="Yokoyama T."/>
            <person name="Akutsu T."/>
            <person name="Nakamura Y."/>
            <person name="Nakahira-Yanaka Y."/>
            <person name="Takada Hoshino Y."/>
            <person name="Hirakawa H."/>
            <person name="Mitsui H."/>
            <person name="Terasawa K."/>
            <person name="Itakura M."/>
            <person name="Sato S."/>
            <person name="Ikeda-Ohtsubo W."/>
            <person name="Sakakura N."/>
            <person name="Kaminuma E."/>
            <person name="Minamisawa K."/>
        </authorList>
    </citation>
    <scope>NUCLEOTIDE SEQUENCE [LARGE SCALE GENOMIC DNA]</scope>
    <source>
        <strain evidence="1 2">S23321</strain>
    </source>
</reference>
<dbReference type="RefSeq" id="WP_014439105.1">
    <property type="nucleotide sequence ID" value="NC_017082.1"/>
</dbReference>
<evidence type="ECO:0000313" key="2">
    <source>
        <dbReference type="Proteomes" id="UP000007886"/>
    </source>
</evidence>
<gene>
    <name evidence="1" type="ORF">S23_04730</name>
</gene>
<name>A0AAI8M8M8_9BRAD</name>
<protein>
    <submittedName>
        <fullName evidence="1">Uncharacterized protein</fullName>
    </submittedName>
</protein>
<keyword evidence="2" id="KW-1185">Reference proteome</keyword>